<comment type="caution">
    <text evidence="1">The sequence shown here is derived from an EMBL/GenBank/DDBJ whole genome shotgun (WGS) entry which is preliminary data.</text>
</comment>
<dbReference type="EMBL" id="JAFLWI010000002">
    <property type="protein sequence ID" value="MBO0480997.1"/>
    <property type="molecule type" value="Genomic_DNA"/>
</dbReference>
<proteinExistence type="predicted"/>
<keyword evidence="2" id="KW-1185">Reference proteome</keyword>
<name>A0ABS3HWZ8_9ENTE</name>
<reference evidence="1 2" key="1">
    <citation type="submission" date="2021-03" db="EMBL/GenBank/DDBJ databases">
        <title>Enterococcal diversity collection.</title>
        <authorList>
            <person name="Gilmore M.S."/>
            <person name="Schwartzman J."/>
            <person name="Van Tyne D."/>
            <person name="Martin M."/>
            <person name="Earl A.M."/>
            <person name="Manson A.L."/>
            <person name="Straub T."/>
            <person name="Salamzade R."/>
            <person name="Saavedra J."/>
            <person name="Lebreton F."/>
            <person name="Prichula J."/>
            <person name="Schaufler K."/>
            <person name="Gaca A."/>
            <person name="Sgardioli B."/>
            <person name="Wagenaar J."/>
            <person name="Strong T."/>
        </authorList>
    </citation>
    <scope>NUCLEOTIDE SEQUENCE [LARGE SCALE GENOMIC DNA]</scope>
    <source>
        <strain evidence="1 2">MSG2901</strain>
    </source>
</reference>
<accession>A0ABS3HWZ8</accession>
<evidence type="ECO:0000313" key="1">
    <source>
        <dbReference type="EMBL" id="MBO0480997.1"/>
    </source>
</evidence>
<evidence type="ECO:0000313" key="2">
    <source>
        <dbReference type="Proteomes" id="UP000664832"/>
    </source>
</evidence>
<dbReference type="Proteomes" id="UP000664832">
    <property type="component" value="Unassembled WGS sequence"/>
</dbReference>
<evidence type="ECO:0008006" key="3">
    <source>
        <dbReference type="Google" id="ProtNLM"/>
    </source>
</evidence>
<dbReference type="RefSeq" id="WP_206897831.1">
    <property type="nucleotide sequence ID" value="NZ_JAFLWI010000002.1"/>
</dbReference>
<gene>
    <name evidence="1" type="ORF">JZO71_01495</name>
</gene>
<sequence>MSIDRSNNGDIKNFEIKDAPLALYLENTTVDELGKLLNVISDKFFCHSTVYDDEKIIFMEQIKEMFPELSLIRNACAHGNPFVPLILDDNYSPSYLYDLSSVDPHFNSGDSATDWKLFEPLRWTMRQLTKRGMAPFYKGGLQVTGLYTAKYILINPARRSFFSFLYIIEFYFRYVDVAKKNDFIIDLKDFILIFGEDENIESNMFNNYPKENPVFHQILKFIYPLYFEDAFWILAHEL</sequence>
<protein>
    <recommendedName>
        <fullName evidence="3">Abi-like protein</fullName>
    </recommendedName>
</protein>
<organism evidence="1 2">
    <name type="scientific">Candidatus Enterococcus courvalinii</name>
    <dbReference type="NCBI Taxonomy" id="2815329"/>
    <lineage>
        <taxon>Bacteria</taxon>
        <taxon>Bacillati</taxon>
        <taxon>Bacillota</taxon>
        <taxon>Bacilli</taxon>
        <taxon>Lactobacillales</taxon>
        <taxon>Enterococcaceae</taxon>
        <taxon>Enterococcus</taxon>
    </lineage>
</organism>